<dbReference type="SUPFAM" id="SSF109805">
    <property type="entry name" value="Phenylalanine zipper"/>
    <property type="match status" value="1"/>
</dbReference>
<dbReference type="SUPFAM" id="SSF55550">
    <property type="entry name" value="SH2 domain"/>
    <property type="match status" value="1"/>
</dbReference>
<dbReference type="GO" id="GO:0005886">
    <property type="term" value="C:plasma membrane"/>
    <property type="evidence" value="ECO:0007669"/>
    <property type="project" value="TreeGrafter"/>
</dbReference>
<dbReference type="InterPro" id="IPR000980">
    <property type="entry name" value="SH2"/>
</dbReference>
<feature type="compositionally biased region" description="Low complexity" evidence="5">
    <location>
        <begin position="379"/>
        <end position="393"/>
    </location>
</feature>
<evidence type="ECO:0000256" key="2">
    <source>
        <dbReference type="ARBA" id="ARBA00022553"/>
    </source>
</evidence>
<feature type="region of interest" description="Disordered" evidence="5">
    <location>
        <begin position="378"/>
        <end position="399"/>
    </location>
</feature>
<dbReference type="PROSITE" id="PS50001">
    <property type="entry name" value="SH2"/>
    <property type="match status" value="1"/>
</dbReference>
<feature type="region of interest" description="Disordered" evidence="5">
    <location>
        <begin position="541"/>
        <end position="611"/>
    </location>
</feature>
<dbReference type="SMART" id="SM00252">
    <property type="entry name" value="SH2"/>
    <property type="match status" value="1"/>
</dbReference>
<name>A0A9Q1HV93_CONCO</name>
<feature type="region of interest" description="Disordered" evidence="5">
    <location>
        <begin position="197"/>
        <end position="230"/>
    </location>
</feature>
<feature type="region of interest" description="Disordered" evidence="5">
    <location>
        <begin position="104"/>
        <end position="185"/>
    </location>
</feature>
<keyword evidence="2" id="KW-0597">Phosphoprotein</keyword>
<dbReference type="PRINTS" id="PR00401">
    <property type="entry name" value="SH2DOMAIN"/>
</dbReference>
<protein>
    <recommendedName>
        <fullName evidence="10">SH2B adapter protein 3</fullName>
    </recommendedName>
</protein>
<evidence type="ECO:0000313" key="8">
    <source>
        <dbReference type="EMBL" id="KAJ8263486.1"/>
    </source>
</evidence>
<dbReference type="AlphaFoldDB" id="A0A9Q1HV93"/>
<keyword evidence="9" id="KW-1185">Reference proteome</keyword>
<reference evidence="8" key="1">
    <citation type="journal article" date="2023" name="Science">
        <title>Genome structures resolve the early diversification of teleost fishes.</title>
        <authorList>
            <person name="Parey E."/>
            <person name="Louis A."/>
            <person name="Montfort J."/>
            <person name="Bouchez O."/>
            <person name="Roques C."/>
            <person name="Iampietro C."/>
            <person name="Lluch J."/>
            <person name="Castinel A."/>
            <person name="Donnadieu C."/>
            <person name="Desvignes T."/>
            <person name="Floi Bucao C."/>
            <person name="Jouanno E."/>
            <person name="Wen M."/>
            <person name="Mejri S."/>
            <person name="Dirks R."/>
            <person name="Jansen H."/>
            <person name="Henkel C."/>
            <person name="Chen W.J."/>
            <person name="Zahm M."/>
            <person name="Cabau C."/>
            <person name="Klopp C."/>
            <person name="Thompson A.W."/>
            <person name="Robinson-Rechavi M."/>
            <person name="Braasch I."/>
            <person name="Lecointre G."/>
            <person name="Bobe J."/>
            <person name="Postlethwait J.H."/>
            <person name="Berthelot C."/>
            <person name="Roest Crollius H."/>
            <person name="Guiguen Y."/>
        </authorList>
    </citation>
    <scope>NUCLEOTIDE SEQUENCE</scope>
    <source>
        <strain evidence="8">Concon-B</strain>
    </source>
</reference>
<dbReference type="OrthoDB" id="10047184at2759"/>
<feature type="domain" description="PH" evidence="7">
    <location>
        <begin position="249"/>
        <end position="359"/>
    </location>
</feature>
<dbReference type="InterPro" id="IPR001849">
    <property type="entry name" value="PH_domain"/>
</dbReference>
<organism evidence="8 9">
    <name type="scientific">Conger conger</name>
    <name type="common">Conger eel</name>
    <name type="synonym">Muraena conger</name>
    <dbReference type="NCBI Taxonomy" id="82655"/>
    <lineage>
        <taxon>Eukaryota</taxon>
        <taxon>Metazoa</taxon>
        <taxon>Chordata</taxon>
        <taxon>Craniata</taxon>
        <taxon>Vertebrata</taxon>
        <taxon>Euteleostomi</taxon>
        <taxon>Actinopterygii</taxon>
        <taxon>Neopterygii</taxon>
        <taxon>Teleostei</taxon>
        <taxon>Anguilliformes</taxon>
        <taxon>Congridae</taxon>
        <taxon>Conger</taxon>
    </lineage>
</organism>
<feature type="compositionally biased region" description="Low complexity" evidence="5">
    <location>
        <begin position="541"/>
        <end position="554"/>
    </location>
</feature>
<feature type="domain" description="SH2" evidence="6">
    <location>
        <begin position="415"/>
        <end position="513"/>
    </location>
</feature>
<dbReference type="InterPro" id="IPR036860">
    <property type="entry name" value="SH2_dom_sf"/>
</dbReference>
<feature type="compositionally biased region" description="Basic and acidic residues" evidence="5">
    <location>
        <begin position="579"/>
        <end position="593"/>
    </location>
</feature>
<dbReference type="Gene3D" id="3.30.505.10">
    <property type="entry name" value="SH2 domain"/>
    <property type="match status" value="1"/>
</dbReference>
<feature type="compositionally biased region" description="Polar residues" evidence="5">
    <location>
        <begin position="1"/>
        <end position="19"/>
    </location>
</feature>
<evidence type="ECO:0000313" key="9">
    <source>
        <dbReference type="Proteomes" id="UP001152803"/>
    </source>
</evidence>
<evidence type="ECO:0000259" key="6">
    <source>
        <dbReference type="PROSITE" id="PS50001"/>
    </source>
</evidence>
<evidence type="ECO:0000256" key="5">
    <source>
        <dbReference type="SAM" id="MobiDB-lite"/>
    </source>
</evidence>
<dbReference type="InterPro" id="IPR015012">
    <property type="entry name" value="Phe_ZIP"/>
</dbReference>
<evidence type="ECO:0000256" key="1">
    <source>
        <dbReference type="ARBA" id="ARBA00010220"/>
    </source>
</evidence>
<dbReference type="PANTHER" id="PTHR10872:SF1">
    <property type="entry name" value="SH2B ADAPTER PROTEIN 3"/>
    <property type="match status" value="1"/>
</dbReference>
<dbReference type="Pfam" id="PF00017">
    <property type="entry name" value="SH2"/>
    <property type="match status" value="1"/>
</dbReference>
<gene>
    <name evidence="8" type="ORF">COCON_G00159430</name>
</gene>
<comment type="caution">
    <text evidence="8">The sequence shown here is derived from an EMBL/GenBank/DDBJ whole genome shotgun (WGS) entry which is preliminary data.</text>
</comment>
<evidence type="ECO:0000256" key="4">
    <source>
        <dbReference type="PROSITE-ProRule" id="PRU00191"/>
    </source>
</evidence>
<dbReference type="Proteomes" id="UP001152803">
    <property type="component" value="Unassembled WGS sequence"/>
</dbReference>
<dbReference type="FunFam" id="3.30.505.10:FF:000008">
    <property type="entry name" value="SH2B adapter protein 1 isoform 2"/>
    <property type="match status" value="1"/>
</dbReference>
<keyword evidence="3 4" id="KW-0727">SH2 domain</keyword>
<dbReference type="InterPro" id="IPR036290">
    <property type="entry name" value="Phe_ZIP_sf"/>
</dbReference>
<dbReference type="SUPFAM" id="SSF50729">
    <property type="entry name" value="PH domain-like"/>
    <property type="match status" value="1"/>
</dbReference>
<evidence type="ECO:0000256" key="3">
    <source>
        <dbReference type="ARBA" id="ARBA00022999"/>
    </source>
</evidence>
<dbReference type="SMART" id="SM00233">
    <property type="entry name" value="PH"/>
    <property type="match status" value="1"/>
</dbReference>
<dbReference type="PANTHER" id="PTHR10872">
    <property type="entry name" value="SH2B ADAPTER PROTEIN"/>
    <property type="match status" value="1"/>
</dbReference>
<dbReference type="InterPro" id="IPR030523">
    <property type="entry name" value="SH2B"/>
</dbReference>
<dbReference type="Gene3D" id="2.30.29.30">
    <property type="entry name" value="Pleckstrin-homology domain (PH domain)/Phosphotyrosine-binding domain (PTB)"/>
    <property type="match status" value="1"/>
</dbReference>
<accession>A0A9Q1HV93</accession>
<dbReference type="PROSITE" id="PS50003">
    <property type="entry name" value="PH_DOMAIN"/>
    <property type="match status" value="1"/>
</dbReference>
<comment type="similarity">
    <text evidence="1">Belongs to the SH2B adapter family.</text>
</comment>
<dbReference type="GO" id="GO:0005068">
    <property type="term" value="F:transmembrane receptor protein tyrosine kinase adaptor activity"/>
    <property type="evidence" value="ECO:0007669"/>
    <property type="project" value="TreeGrafter"/>
</dbReference>
<feature type="compositionally biased region" description="Pro residues" evidence="5">
    <location>
        <begin position="600"/>
        <end position="611"/>
    </location>
</feature>
<dbReference type="InterPro" id="IPR011993">
    <property type="entry name" value="PH-like_dom_sf"/>
</dbReference>
<dbReference type="EMBL" id="JAFJMO010000011">
    <property type="protein sequence ID" value="KAJ8263486.1"/>
    <property type="molecule type" value="Genomic_DNA"/>
</dbReference>
<proteinExistence type="inferred from homology"/>
<dbReference type="GO" id="GO:0035556">
    <property type="term" value="P:intracellular signal transduction"/>
    <property type="evidence" value="ECO:0007669"/>
    <property type="project" value="TreeGrafter"/>
</dbReference>
<dbReference type="Gene3D" id="6.10.140.110">
    <property type="match status" value="1"/>
</dbReference>
<evidence type="ECO:0000259" key="7">
    <source>
        <dbReference type="PROSITE" id="PS50003"/>
    </source>
</evidence>
<evidence type="ECO:0008006" key="10">
    <source>
        <dbReference type="Google" id="ProtNLM"/>
    </source>
</evidence>
<dbReference type="CDD" id="cd01231">
    <property type="entry name" value="PH_SH2B_family"/>
    <property type="match status" value="1"/>
</dbReference>
<dbReference type="Pfam" id="PF08916">
    <property type="entry name" value="Phe_ZIP"/>
    <property type="match status" value="1"/>
</dbReference>
<sequence length="611" mass="67722">MNGNTIQSGTSRPSTSQPQGWRDFCELHAAATAHDLAKHYRRFAEDRPSQDVLPPDTFSKQFSDLFQRHFSTELSRNAPNPPPLPPPPVTMTTRLHIASLDYREAGRPVPPAPSSKTAGSPLIGGSPPRPRRDHEQPLRQAPAPVAETICPALPRRGQEEPSARPAPVTSPQRYSPPAPADVTHLPLSQIQHSIRRMLRKQPKDAPPSPASRGESPPLSPPPAPSSAPSHWLDRFANRFRSSRRGGSRGAVKEGQLWYMVVDDTISDAQPRWQRGRLLVRRTSDGYQLELFDPPKSSSSKLTARCCDVSEVRRCNRLEMPDNINTFVLKVKHYPGSFIFETDNDQQVSSWTTEIKECINNGSDSADMEVLSVPLGDSVASTRRGSSESAGEGSPAFARPEQVWPKGDHYLWAYPWFHGPISRVKAALLVQSSGSEGHGVFLVRQSETRRGDYVLTFNFQGKAKHLRLSLTEWGQCRVQHLRFSSVMDMLSHFRLSPIPLECGAACDVRLSSYVVAGPAAPGQSVTGSVVLVPFSLHRWSSEPSLAHSSPSNCPRLRPPDTLPPPGQLFQRSSPLTPQRPHLETLRRSESDRRPLQRHSTPHPPPPPARLRL</sequence>
<feature type="region of interest" description="Disordered" evidence="5">
    <location>
        <begin position="1"/>
        <end position="20"/>
    </location>
</feature>